<evidence type="ECO:0000256" key="4">
    <source>
        <dbReference type="SAM" id="SignalP"/>
    </source>
</evidence>
<name>A0A3Q4GAU3_NEOBR</name>
<evidence type="ECO:0000313" key="6">
    <source>
        <dbReference type="Ensembl" id="ENSNBRP00000005581.1"/>
    </source>
</evidence>
<dbReference type="GO" id="GO:0005911">
    <property type="term" value="C:cell-cell junction"/>
    <property type="evidence" value="ECO:0007669"/>
    <property type="project" value="TreeGrafter"/>
</dbReference>
<protein>
    <recommendedName>
        <fullName evidence="5">PDZ domain-containing protein</fullName>
    </recommendedName>
</protein>
<keyword evidence="3" id="KW-0472">Membrane</keyword>
<evidence type="ECO:0000313" key="7">
    <source>
        <dbReference type="Proteomes" id="UP000261580"/>
    </source>
</evidence>
<dbReference type="SMART" id="SM00228">
    <property type="entry name" value="PDZ"/>
    <property type="match status" value="1"/>
</dbReference>
<dbReference type="GeneTree" id="ENSGT00940000156496"/>
<dbReference type="InterPro" id="IPR036034">
    <property type="entry name" value="PDZ_sf"/>
</dbReference>
<dbReference type="Bgee" id="ENSNBRG00000004415">
    <property type="expression patterns" value="Expressed in liver and 3 other cell types or tissues"/>
</dbReference>
<dbReference type="PROSITE" id="PS50106">
    <property type="entry name" value="PDZ"/>
    <property type="match status" value="1"/>
</dbReference>
<proteinExistence type="predicted"/>
<keyword evidence="3" id="KW-1133">Transmembrane helix</keyword>
<reference evidence="6" key="1">
    <citation type="submission" date="2025-08" db="UniProtKB">
        <authorList>
            <consortium name="Ensembl"/>
        </authorList>
    </citation>
    <scope>IDENTIFICATION</scope>
</reference>
<comment type="subcellular location">
    <subcellularLocation>
        <location evidence="1">Cell membrane</location>
        <topology evidence="1">Peripheral membrane protein</topology>
    </subcellularLocation>
</comment>
<dbReference type="Ensembl" id="ENSNBRT00000005747.1">
    <property type="protein sequence ID" value="ENSNBRP00000005581.1"/>
    <property type="gene ID" value="ENSNBRG00000004415.1"/>
</dbReference>
<dbReference type="Proteomes" id="UP000261580">
    <property type="component" value="Unassembled WGS sequence"/>
</dbReference>
<organism evidence="6 7">
    <name type="scientific">Neolamprologus brichardi</name>
    <name type="common">Fairy cichlid</name>
    <name type="synonym">Lamprologus brichardi</name>
    <dbReference type="NCBI Taxonomy" id="32507"/>
    <lineage>
        <taxon>Eukaryota</taxon>
        <taxon>Metazoa</taxon>
        <taxon>Chordata</taxon>
        <taxon>Craniata</taxon>
        <taxon>Vertebrata</taxon>
        <taxon>Euteleostomi</taxon>
        <taxon>Actinopterygii</taxon>
        <taxon>Neopterygii</taxon>
        <taxon>Teleostei</taxon>
        <taxon>Neoteleostei</taxon>
        <taxon>Acanthomorphata</taxon>
        <taxon>Ovalentaria</taxon>
        <taxon>Cichlomorphae</taxon>
        <taxon>Cichliformes</taxon>
        <taxon>Cichlidae</taxon>
        <taxon>African cichlids</taxon>
        <taxon>Pseudocrenilabrinae</taxon>
        <taxon>Lamprologini</taxon>
        <taxon>Neolamprologus</taxon>
    </lineage>
</organism>
<keyword evidence="2" id="KW-1003">Cell membrane</keyword>
<dbReference type="GO" id="GO:0005737">
    <property type="term" value="C:cytoplasm"/>
    <property type="evidence" value="ECO:0007669"/>
    <property type="project" value="TreeGrafter"/>
</dbReference>
<reference evidence="6" key="2">
    <citation type="submission" date="2025-09" db="UniProtKB">
        <authorList>
            <consortium name="Ensembl"/>
        </authorList>
    </citation>
    <scope>IDENTIFICATION</scope>
</reference>
<dbReference type="Gene3D" id="2.30.42.10">
    <property type="match status" value="1"/>
</dbReference>
<dbReference type="GO" id="GO:0007165">
    <property type="term" value="P:signal transduction"/>
    <property type="evidence" value="ECO:0007669"/>
    <property type="project" value="TreeGrafter"/>
</dbReference>
<dbReference type="AlphaFoldDB" id="A0A3Q4GAU3"/>
<evidence type="ECO:0000256" key="3">
    <source>
        <dbReference type="SAM" id="Phobius"/>
    </source>
</evidence>
<feature type="chain" id="PRO_5018707523" description="PDZ domain-containing protein" evidence="4">
    <location>
        <begin position="24"/>
        <end position="164"/>
    </location>
</feature>
<evidence type="ECO:0000259" key="5">
    <source>
        <dbReference type="PROSITE" id="PS50106"/>
    </source>
</evidence>
<feature type="transmembrane region" description="Helical" evidence="3">
    <location>
        <begin position="123"/>
        <end position="146"/>
    </location>
</feature>
<accession>A0A3Q4GAU3</accession>
<dbReference type="GO" id="GO:0005886">
    <property type="term" value="C:plasma membrane"/>
    <property type="evidence" value="ECO:0007669"/>
    <property type="project" value="UniProtKB-SubCell"/>
</dbReference>
<dbReference type="FunFam" id="2.30.42.10:FF:000006">
    <property type="entry name" value="Membrane associated guanylate kinase, WW and PDZ domain containing 1"/>
    <property type="match status" value="1"/>
</dbReference>
<feature type="signal peptide" evidence="4">
    <location>
        <begin position="1"/>
        <end position="23"/>
    </location>
</feature>
<dbReference type="PANTHER" id="PTHR10316">
    <property type="entry name" value="MEMBRANE ASSOCIATED GUANYLATE KINASE-RELATED"/>
    <property type="match status" value="1"/>
</dbReference>
<feature type="domain" description="PDZ" evidence="5">
    <location>
        <begin position="25"/>
        <end position="113"/>
    </location>
</feature>
<dbReference type="InterPro" id="IPR001478">
    <property type="entry name" value="PDZ"/>
</dbReference>
<dbReference type="PANTHER" id="PTHR10316:SF10">
    <property type="entry name" value="MEMBRANE-ASSOCIATED GUANYLATE KINASE, WW AND PDZ DOMAIN-CONTAINING PROTEIN 3"/>
    <property type="match status" value="1"/>
</dbReference>
<keyword evidence="4" id="KW-0732">Signal</keyword>
<evidence type="ECO:0000256" key="2">
    <source>
        <dbReference type="ARBA" id="ARBA00022475"/>
    </source>
</evidence>
<keyword evidence="7" id="KW-1185">Reference proteome</keyword>
<sequence>MNIFHHFLPILFSFLCAAPNTKDLDVFIKRNQESGFGFRVLGGEGPDQPVSQRPVYIGAIVPLGAAEKDGRLRAGDELLCIDGVPVKGKSHKQVLELMTNAARNGQVMLTVRRKLAYTDSPDICYLICLLVYALPSLLGSVVFVAFQACWLPECPLIDLQCQHS</sequence>
<evidence type="ECO:0000256" key="1">
    <source>
        <dbReference type="ARBA" id="ARBA00004202"/>
    </source>
</evidence>
<keyword evidence="3" id="KW-0812">Transmembrane</keyword>
<dbReference type="SUPFAM" id="SSF50156">
    <property type="entry name" value="PDZ domain-like"/>
    <property type="match status" value="1"/>
</dbReference>
<dbReference type="CDD" id="cd06733">
    <property type="entry name" value="PDZ3_MAGI-1_3-like"/>
    <property type="match status" value="1"/>
</dbReference>
<dbReference type="STRING" id="32507.ENSNBRP00000005581"/>
<dbReference type="Pfam" id="PF00595">
    <property type="entry name" value="PDZ"/>
    <property type="match status" value="1"/>
</dbReference>